<organism evidence="3 4">
    <name type="scientific">Peltaster fructicola</name>
    <dbReference type="NCBI Taxonomy" id="286661"/>
    <lineage>
        <taxon>Eukaryota</taxon>
        <taxon>Fungi</taxon>
        <taxon>Dikarya</taxon>
        <taxon>Ascomycota</taxon>
        <taxon>Pezizomycotina</taxon>
        <taxon>Dothideomycetes</taxon>
        <taxon>Dothideomycetes incertae sedis</taxon>
        <taxon>Peltaster</taxon>
    </lineage>
</organism>
<dbReference type="AlphaFoldDB" id="A0A6H0Y5W8"/>
<proteinExistence type="predicted"/>
<dbReference type="Proteomes" id="UP000503462">
    <property type="component" value="Chromosome 5"/>
</dbReference>
<accession>A0A6H0Y5W8</accession>
<keyword evidence="2" id="KW-0732">Signal</keyword>
<name>A0A6H0Y5W8_9PEZI</name>
<feature type="region of interest" description="Disordered" evidence="1">
    <location>
        <begin position="39"/>
        <end position="66"/>
    </location>
</feature>
<reference evidence="3 4" key="1">
    <citation type="journal article" date="2016" name="Sci. Rep.">
        <title>Peltaster fructicola genome reveals evolution from an invasive phytopathogen to an ectophytic parasite.</title>
        <authorList>
            <person name="Xu C."/>
            <person name="Chen H."/>
            <person name="Gleason M.L."/>
            <person name="Xu J.R."/>
            <person name="Liu H."/>
            <person name="Zhang R."/>
            <person name="Sun G."/>
        </authorList>
    </citation>
    <scope>NUCLEOTIDE SEQUENCE [LARGE SCALE GENOMIC DNA]</scope>
    <source>
        <strain evidence="3 4">LNHT1506</strain>
    </source>
</reference>
<sequence>MIHITQLLIAPVLAAVVSAAPMIPTGLLNGIAQPEVPGHALPSHLSGASPGVEPQQHPHQSHEMSGAPIQARDAIMPDNYFSHDRNTGPAVPNRKPCTGTKCWSDILKMPPIGASVQARGALITPVLPTGKSCKGIRCWVSGPTITGVPAQARDAGRVDPGRFNRFNLHLEDLWHQKQINPNALKLSRDSSSTLEAPDLNKAFGIPADLQQNDDVRRIDARDAMYVSILCSMMGPSRTGCPQPNRNPFIGIARDAGPERTEEIEKSAQITKRDASEPEVSDADLKALEDALKQFDQADNSKVQARDAASLKFVPSCKGINCDDGPFNPYKNYNKLNAREPVFFLIPLIKKIFGKRDPEATGADMSAAMNQMMAAQQQEMAMQQQMSKLQQDAANAHRVAGLQVASRDAGTSGAAMSAAMNQMAAAQAQQMAMSQQMAKLQNAAAAANRGAALKVAA</sequence>
<evidence type="ECO:0000313" key="3">
    <source>
        <dbReference type="EMBL" id="QIX02447.1"/>
    </source>
</evidence>
<dbReference type="EMBL" id="CP051143">
    <property type="protein sequence ID" value="QIX02447.1"/>
    <property type="molecule type" value="Genomic_DNA"/>
</dbReference>
<feature type="chain" id="PRO_5026068068" evidence="2">
    <location>
        <begin position="20"/>
        <end position="456"/>
    </location>
</feature>
<protein>
    <submittedName>
        <fullName evidence="3">Uncharacterized protein</fullName>
    </submittedName>
</protein>
<keyword evidence="4" id="KW-1185">Reference proteome</keyword>
<gene>
    <name evidence="3" type="ORF">AMS68_007964</name>
</gene>
<evidence type="ECO:0000256" key="2">
    <source>
        <dbReference type="SAM" id="SignalP"/>
    </source>
</evidence>
<feature type="signal peptide" evidence="2">
    <location>
        <begin position="1"/>
        <end position="19"/>
    </location>
</feature>
<evidence type="ECO:0000313" key="4">
    <source>
        <dbReference type="Proteomes" id="UP000503462"/>
    </source>
</evidence>
<evidence type="ECO:0000256" key="1">
    <source>
        <dbReference type="SAM" id="MobiDB-lite"/>
    </source>
</evidence>